<feature type="region of interest" description="Disordered" evidence="1">
    <location>
        <begin position="51"/>
        <end position="73"/>
    </location>
</feature>
<name>A0ABU4WJL8_9FIRM</name>
<evidence type="ECO:0000313" key="2">
    <source>
        <dbReference type="EMBL" id="MDX8416439.1"/>
    </source>
</evidence>
<comment type="caution">
    <text evidence="2">The sequence shown here is derived from an EMBL/GenBank/DDBJ whole genome shotgun (WGS) entry which is preliminary data.</text>
</comment>
<sequence>MSQKRSSGKYRDGCLLSSKRPYTVYQQSPEGLLFDNAYGTKGSHFRFLTDSFNEKGGANSKQKRTTEDAISKK</sequence>
<accession>A0ABU4WJL8</accession>
<protein>
    <submittedName>
        <fullName evidence="2">Uncharacterized protein</fullName>
    </submittedName>
</protein>
<keyword evidence="3" id="KW-1185">Reference proteome</keyword>
<dbReference type="RefSeq" id="WP_320324774.1">
    <property type="nucleotide sequence ID" value="NZ_JALBUS010000001.1"/>
</dbReference>
<evidence type="ECO:0000256" key="1">
    <source>
        <dbReference type="SAM" id="MobiDB-lite"/>
    </source>
</evidence>
<evidence type="ECO:0000313" key="3">
    <source>
        <dbReference type="Proteomes" id="UP001285244"/>
    </source>
</evidence>
<proteinExistence type="predicted"/>
<dbReference type="Proteomes" id="UP001285244">
    <property type="component" value="Unassembled WGS sequence"/>
</dbReference>
<reference evidence="2 3" key="1">
    <citation type="submission" date="2022-03" db="EMBL/GenBank/DDBJ databases">
        <title>Novel taxa within the pig intestine.</title>
        <authorList>
            <person name="Wylensek D."/>
            <person name="Bishof K."/>
            <person name="Afrizal A."/>
            <person name="Clavel T."/>
        </authorList>
    </citation>
    <scope>NUCLEOTIDE SEQUENCE [LARGE SCALE GENOMIC DNA]</scope>
    <source>
        <strain evidence="2 3">Cla-KB-P134</strain>
    </source>
</reference>
<gene>
    <name evidence="2" type="ORF">MOZ64_01070</name>
</gene>
<feature type="compositionally biased region" description="Basic and acidic residues" evidence="1">
    <location>
        <begin position="64"/>
        <end position="73"/>
    </location>
</feature>
<organism evidence="2 3">
    <name type="scientific">Absicoccus intestinalis</name>
    <dbReference type="NCBI Taxonomy" id="2926319"/>
    <lineage>
        <taxon>Bacteria</taxon>
        <taxon>Bacillati</taxon>
        <taxon>Bacillota</taxon>
        <taxon>Erysipelotrichia</taxon>
        <taxon>Erysipelotrichales</taxon>
        <taxon>Erysipelotrichaceae</taxon>
        <taxon>Absicoccus</taxon>
    </lineage>
</organism>
<dbReference type="EMBL" id="JALBUS010000001">
    <property type="protein sequence ID" value="MDX8416439.1"/>
    <property type="molecule type" value="Genomic_DNA"/>
</dbReference>